<evidence type="ECO:0000256" key="8">
    <source>
        <dbReference type="RuleBase" id="RU362026"/>
    </source>
</evidence>
<comment type="catalytic activity">
    <reaction evidence="7">
        <text>a 2'-deoxycytidine in DNA + S-adenosyl-L-methionine = an N(4)-methyl-2'-deoxycytidine in DNA + S-adenosyl-L-homocysteine + H(+)</text>
        <dbReference type="Rhea" id="RHEA:16857"/>
        <dbReference type="Rhea" id="RHEA-COMP:11369"/>
        <dbReference type="Rhea" id="RHEA-COMP:13674"/>
        <dbReference type="ChEBI" id="CHEBI:15378"/>
        <dbReference type="ChEBI" id="CHEBI:57856"/>
        <dbReference type="ChEBI" id="CHEBI:59789"/>
        <dbReference type="ChEBI" id="CHEBI:85452"/>
        <dbReference type="ChEBI" id="CHEBI:137933"/>
        <dbReference type="EC" id="2.1.1.113"/>
    </reaction>
</comment>
<keyword evidence="3 10" id="KW-0808">Transferase</keyword>
<evidence type="ECO:0000256" key="2">
    <source>
        <dbReference type="ARBA" id="ARBA00022603"/>
    </source>
</evidence>
<dbReference type="GO" id="GO:0003677">
    <property type="term" value="F:DNA binding"/>
    <property type="evidence" value="ECO:0007669"/>
    <property type="project" value="UniProtKB-KW"/>
</dbReference>
<dbReference type="OrthoDB" id="9816043at2"/>
<organism evidence="10 11">
    <name type="scientific">Plasticicumulans acidivorans</name>
    <dbReference type="NCBI Taxonomy" id="886464"/>
    <lineage>
        <taxon>Bacteria</taxon>
        <taxon>Pseudomonadati</taxon>
        <taxon>Pseudomonadota</taxon>
        <taxon>Gammaproteobacteria</taxon>
        <taxon>Candidatus Competibacteraceae</taxon>
        <taxon>Plasticicumulans</taxon>
    </lineage>
</organism>
<dbReference type="InterPro" id="IPR029063">
    <property type="entry name" value="SAM-dependent_MTases_sf"/>
</dbReference>
<dbReference type="EC" id="2.1.1.-" evidence="8"/>
<evidence type="ECO:0000256" key="4">
    <source>
        <dbReference type="ARBA" id="ARBA00022691"/>
    </source>
</evidence>
<proteinExistence type="inferred from homology"/>
<comment type="similarity">
    <text evidence="1">Belongs to the N(4)/N(6)-methyltransferase family. N(4) subfamily.</text>
</comment>
<keyword evidence="5" id="KW-0680">Restriction system</keyword>
<protein>
    <recommendedName>
        <fullName evidence="8">Methyltransferase</fullName>
        <ecNumber evidence="8">2.1.1.-</ecNumber>
    </recommendedName>
</protein>
<evidence type="ECO:0000256" key="3">
    <source>
        <dbReference type="ARBA" id="ARBA00022679"/>
    </source>
</evidence>
<dbReference type="FunFam" id="3.40.50.150:FF:001210">
    <property type="entry name" value="Modification methylase PvuII"/>
    <property type="match status" value="1"/>
</dbReference>
<dbReference type="PROSITE" id="PS00093">
    <property type="entry name" value="N4_MTASE"/>
    <property type="match status" value="1"/>
</dbReference>
<dbReference type="Pfam" id="PF01555">
    <property type="entry name" value="N6_N4_Mtase"/>
    <property type="match status" value="1"/>
</dbReference>
<evidence type="ECO:0000256" key="6">
    <source>
        <dbReference type="ARBA" id="ARBA00023125"/>
    </source>
</evidence>
<dbReference type="PRINTS" id="PR00508">
    <property type="entry name" value="S21N4MTFRASE"/>
</dbReference>
<feature type="domain" description="DNA methylase N-4/N-6" evidence="9">
    <location>
        <begin position="35"/>
        <end position="290"/>
    </location>
</feature>
<evidence type="ECO:0000313" key="11">
    <source>
        <dbReference type="Proteomes" id="UP000246569"/>
    </source>
</evidence>
<keyword evidence="11" id="KW-1185">Reference proteome</keyword>
<dbReference type="SUPFAM" id="SSF53335">
    <property type="entry name" value="S-adenosyl-L-methionine-dependent methyltransferases"/>
    <property type="match status" value="1"/>
</dbReference>
<dbReference type="GO" id="GO:0032259">
    <property type="term" value="P:methylation"/>
    <property type="evidence" value="ECO:0007669"/>
    <property type="project" value="UniProtKB-KW"/>
</dbReference>
<name>A0A317MT66_9GAMM</name>
<dbReference type="EMBL" id="QGTJ01000008">
    <property type="protein sequence ID" value="PWV60081.1"/>
    <property type="molecule type" value="Genomic_DNA"/>
</dbReference>
<evidence type="ECO:0000256" key="5">
    <source>
        <dbReference type="ARBA" id="ARBA00022747"/>
    </source>
</evidence>
<dbReference type="AlphaFoldDB" id="A0A317MT66"/>
<dbReference type="InterPro" id="IPR017985">
    <property type="entry name" value="MeTrfase_CN4_CS"/>
</dbReference>
<sequence length="331" mass="37491">MLMKSKTAPAYYTSKGATFIGDSRELLEELPDGSVNLVITSPPFALQRQKEYGNLDQHEYIDWFLEFGRIVHRKLRDDGSFVVDFGGAYMKGVPARSLYNFRVLIRMVDELGFFLAEDFYWFNPSKLPSPIEWVNKRKLRVKDSINTVWWFSKTEWPKSDITKVLAPYSDRMKKLIEDPDKFYTPKVRPSGHDIGKGFAKDNGGAIPPNLLQISNSESNGQYLSGCKAVGIKGHPARFPAKLPEFFIRMLTDPGDLVVDIFGGSNTTGQVAEAEGRRWMAFEALPEYVAASSFRFLDKSVSPELMQALYDRIVAGESVSIEDFRRQAELAL</sequence>
<evidence type="ECO:0000259" key="9">
    <source>
        <dbReference type="Pfam" id="PF01555"/>
    </source>
</evidence>
<dbReference type="GO" id="GO:0015667">
    <property type="term" value="F:site-specific DNA-methyltransferase (cytosine-N4-specific) activity"/>
    <property type="evidence" value="ECO:0007669"/>
    <property type="project" value="UniProtKB-EC"/>
</dbReference>
<dbReference type="GO" id="GO:0009307">
    <property type="term" value="P:DNA restriction-modification system"/>
    <property type="evidence" value="ECO:0007669"/>
    <property type="project" value="UniProtKB-KW"/>
</dbReference>
<keyword evidence="6" id="KW-0238">DNA-binding</keyword>
<dbReference type="InterPro" id="IPR001091">
    <property type="entry name" value="RM_Methyltransferase"/>
</dbReference>
<keyword evidence="2 10" id="KW-0489">Methyltransferase</keyword>
<dbReference type="Gene3D" id="3.40.50.150">
    <property type="entry name" value="Vaccinia Virus protein VP39"/>
    <property type="match status" value="1"/>
</dbReference>
<gene>
    <name evidence="10" type="ORF">C7443_10810</name>
</gene>
<dbReference type="RefSeq" id="WP_110019197.1">
    <property type="nucleotide sequence ID" value="NZ_QGTJ01000008.1"/>
</dbReference>
<comment type="caution">
    <text evidence="10">The sequence shown here is derived from an EMBL/GenBank/DDBJ whole genome shotgun (WGS) entry which is preliminary data.</text>
</comment>
<evidence type="ECO:0000256" key="7">
    <source>
        <dbReference type="ARBA" id="ARBA00049120"/>
    </source>
</evidence>
<dbReference type="Proteomes" id="UP000246569">
    <property type="component" value="Unassembled WGS sequence"/>
</dbReference>
<keyword evidence="4" id="KW-0949">S-adenosyl-L-methionine</keyword>
<reference evidence="10 11" key="1">
    <citation type="submission" date="2018-05" db="EMBL/GenBank/DDBJ databases">
        <title>Genomic Encyclopedia of Type Strains, Phase IV (KMG-IV): sequencing the most valuable type-strain genomes for metagenomic binning, comparative biology and taxonomic classification.</title>
        <authorList>
            <person name="Goeker M."/>
        </authorList>
    </citation>
    <scope>NUCLEOTIDE SEQUENCE [LARGE SCALE GENOMIC DNA]</scope>
    <source>
        <strain evidence="10 11">DSM 23606</strain>
    </source>
</reference>
<evidence type="ECO:0000256" key="1">
    <source>
        <dbReference type="ARBA" id="ARBA00010203"/>
    </source>
</evidence>
<evidence type="ECO:0000313" key="10">
    <source>
        <dbReference type="EMBL" id="PWV60081.1"/>
    </source>
</evidence>
<accession>A0A317MT66</accession>
<dbReference type="InterPro" id="IPR002941">
    <property type="entry name" value="DNA_methylase_N4/N6"/>
</dbReference>
<dbReference type="GO" id="GO:0008170">
    <property type="term" value="F:N-methyltransferase activity"/>
    <property type="evidence" value="ECO:0007669"/>
    <property type="project" value="InterPro"/>
</dbReference>